<dbReference type="Pfam" id="PF02311">
    <property type="entry name" value="AraC_binding"/>
    <property type="match status" value="1"/>
</dbReference>
<gene>
    <name evidence="5" type="ORF">HXM90_04690</name>
</gene>
<feature type="domain" description="HTH araC/xylS-type" evidence="4">
    <location>
        <begin position="229"/>
        <end position="327"/>
    </location>
</feature>
<dbReference type="Proteomes" id="UP000775770">
    <property type="component" value="Unassembled WGS sequence"/>
</dbReference>
<protein>
    <submittedName>
        <fullName evidence="5">Helix-turn-helix transcriptional regulator</fullName>
    </submittedName>
</protein>
<evidence type="ECO:0000256" key="3">
    <source>
        <dbReference type="ARBA" id="ARBA00023163"/>
    </source>
</evidence>
<dbReference type="InterPro" id="IPR003313">
    <property type="entry name" value="AraC-bd"/>
</dbReference>
<sequence length="329" mass="38768">MVECNCLFFYSTGLQTAIFQKRRGAMQRTKKHSSIPREYPLPRLYTSVSTKEDSLKVEADWHDYYELIYFQEGSFQLYLNLKEINIEEECLYLIPKGCVHRLYATSEKAVEHSLCFCLEDFCFSEEDILEQGFFRELRKEEHFFPKEISLSHLGFLEMVQGFSEIYKLFHQHGKKESSVSSSNSYRLERLADHMMVKGGLLQLFAIMEGMGMISERRLVEEEKQVLFIKNSIEYIREHYAEKIYIRDLANLCQLNEQYFTRFFGNNVGISPLEYINRYRVEKAVEILSGGEDKVLDVAKATGFHNQGNFIKIFKSIMGETPHQYRKRLE</sequence>
<dbReference type="Gene3D" id="2.60.120.10">
    <property type="entry name" value="Jelly Rolls"/>
    <property type="match status" value="1"/>
</dbReference>
<dbReference type="PROSITE" id="PS01124">
    <property type="entry name" value="HTH_ARAC_FAMILY_2"/>
    <property type="match status" value="1"/>
</dbReference>
<evidence type="ECO:0000313" key="6">
    <source>
        <dbReference type="Proteomes" id="UP000775770"/>
    </source>
</evidence>
<dbReference type="PANTHER" id="PTHR43280:SF28">
    <property type="entry name" value="HTH-TYPE TRANSCRIPTIONAL ACTIVATOR RHAS"/>
    <property type="match status" value="1"/>
</dbReference>
<dbReference type="Gene3D" id="1.10.10.60">
    <property type="entry name" value="Homeodomain-like"/>
    <property type="match status" value="2"/>
</dbReference>
<dbReference type="Pfam" id="PF12833">
    <property type="entry name" value="HTH_18"/>
    <property type="match status" value="1"/>
</dbReference>
<dbReference type="InterPro" id="IPR037923">
    <property type="entry name" value="HTH-like"/>
</dbReference>
<dbReference type="EMBL" id="JABZRA010000049">
    <property type="protein sequence ID" value="MBF1272701.1"/>
    <property type="molecule type" value="Genomic_DNA"/>
</dbReference>
<keyword evidence="3" id="KW-0804">Transcription</keyword>
<name>A0A930GYA4_9FIRM</name>
<dbReference type="GO" id="GO:0043565">
    <property type="term" value="F:sequence-specific DNA binding"/>
    <property type="evidence" value="ECO:0007669"/>
    <property type="project" value="InterPro"/>
</dbReference>
<dbReference type="SUPFAM" id="SSF46689">
    <property type="entry name" value="Homeodomain-like"/>
    <property type="match status" value="2"/>
</dbReference>
<dbReference type="SMART" id="SM00342">
    <property type="entry name" value="HTH_ARAC"/>
    <property type="match status" value="1"/>
</dbReference>
<proteinExistence type="predicted"/>
<dbReference type="PRINTS" id="PR00032">
    <property type="entry name" value="HTHARAC"/>
</dbReference>
<keyword evidence="2" id="KW-0238">DNA-binding</keyword>
<evidence type="ECO:0000256" key="2">
    <source>
        <dbReference type="ARBA" id="ARBA00023125"/>
    </source>
</evidence>
<accession>A0A930GYA4</accession>
<dbReference type="InterPro" id="IPR014710">
    <property type="entry name" value="RmlC-like_jellyroll"/>
</dbReference>
<dbReference type="InterPro" id="IPR020449">
    <property type="entry name" value="Tscrpt_reg_AraC-type_HTH"/>
</dbReference>
<comment type="caution">
    <text evidence="5">The sequence shown here is derived from an EMBL/GenBank/DDBJ whole genome shotgun (WGS) entry which is preliminary data.</text>
</comment>
<dbReference type="PANTHER" id="PTHR43280">
    <property type="entry name" value="ARAC-FAMILY TRANSCRIPTIONAL REGULATOR"/>
    <property type="match status" value="1"/>
</dbReference>
<dbReference type="AlphaFoldDB" id="A0A930GYA4"/>
<organism evidence="5 6">
    <name type="scientific">Oribacterium sinus</name>
    <dbReference type="NCBI Taxonomy" id="237576"/>
    <lineage>
        <taxon>Bacteria</taxon>
        <taxon>Bacillati</taxon>
        <taxon>Bacillota</taxon>
        <taxon>Clostridia</taxon>
        <taxon>Lachnospirales</taxon>
        <taxon>Lachnospiraceae</taxon>
        <taxon>Oribacterium</taxon>
    </lineage>
</organism>
<dbReference type="InterPro" id="IPR009057">
    <property type="entry name" value="Homeodomain-like_sf"/>
</dbReference>
<evidence type="ECO:0000313" key="5">
    <source>
        <dbReference type="EMBL" id="MBF1272701.1"/>
    </source>
</evidence>
<keyword evidence="1" id="KW-0805">Transcription regulation</keyword>
<reference evidence="5" key="1">
    <citation type="submission" date="2020-04" db="EMBL/GenBank/DDBJ databases">
        <title>Deep metagenomics examines the oral microbiome during advanced dental caries in children, revealing novel taxa and co-occurrences with host molecules.</title>
        <authorList>
            <person name="Baker J.L."/>
            <person name="Morton J.T."/>
            <person name="Dinis M."/>
            <person name="Alvarez R."/>
            <person name="Tran N.C."/>
            <person name="Knight R."/>
            <person name="Edlund A."/>
        </authorList>
    </citation>
    <scope>NUCLEOTIDE SEQUENCE</scope>
    <source>
        <strain evidence="5">JCVI_38_bin.19</strain>
    </source>
</reference>
<evidence type="ECO:0000259" key="4">
    <source>
        <dbReference type="PROSITE" id="PS01124"/>
    </source>
</evidence>
<dbReference type="CDD" id="cd02208">
    <property type="entry name" value="cupin_RmlC-like"/>
    <property type="match status" value="1"/>
</dbReference>
<evidence type="ECO:0000256" key="1">
    <source>
        <dbReference type="ARBA" id="ARBA00023015"/>
    </source>
</evidence>
<dbReference type="GO" id="GO:0003700">
    <property type="term" value="F:DNA-binding transcription factor activity"/>
    <property type="evidence" value="ECO:0007669"/>
    <property type="project" value="InterPro"/>
</dbReference>
<dbReference type="InterPro" id="IPR018060">
    <property type="entry name" value="HTH_AraC"/>
</dbReference>
<dbReference type="SUPFAM" id="SSF51215">
    <property type="entry name" value="Regulatory protein AraC"/>
    <property type="match status" value="1"/>
</dbReference>